<feature type="transmembrane region" description="Helical" evidence="1">
    <location>
        <begin position="166"/>
        <end position="184"/>
    </location>
</feature>
<keyword evidence="3" id="KW-1185">Reference proteome</keyword>
<protein>
    <submittedName>
        <fullName evidence="2">Uncharacterized protein</fullName>
    </submittedName>
</protein>
<evidence type="ECO:0000313" key="3">
    <source>
        <dbReference type="Proteomes" id="UP000305921"/>
    </source>
</evidence>
<feature type="transmembrane region" description="Helical" evidence="1">
    <location>
        <begin position="125"/>
        <end position="145"/>
    </location>
</feature>
<dbReference type="Proteomes" id="UP000305921">
    <property type="component" value="Unassembled WGS sequence"/>
</dbReference>
<sequence length="190" mass="20312">MNRYVVVVRRWWTVPLALLLLILVSGTVGTSEVPVPSLTGGMAGARVAYFTPVVIVIAVMYCLERRLPSAESTAVVPIRRFDQGAVVLTVVLAHGAGLVVGMDVARNITLILALALLTWRLANEATAAVAGLLFLILNLMLGRAYDANGHASHTWWALALYPARSVGAWLTAAVLFALALQLSASKRRGI</sequence>
<gene>
    <name evidence="2" type="ORF">FEF34_17670</name>
</gene>
<feature type="transmembrane region" description="Helical" evidence="1">
    <location>
        <begin position="84"/>
        <end position="105"/>
    </location>
</feature>
<proteinExistence type="predicted"/>
<organism evidence="2 3">
    <name type="scientific">Streptomyces marianii</name>
    <dbReference type="NCBI Taxonomy" id="1817406"/>
    <lineage>
        <taxon>Bacteria</taxon>
        <taxon>Bacillati</taxon>
        <taxon>Actinomycetota</taxon>
        <taxon>Actinomycetes</taxon>
        <taxon>Kitasatosporales</taxon>
        <taxon>Streptomycetaceae</taxon>
        <taxon>Streptomyces</taxon>
    </lineage>
</organism>
<accession>A0A5R9E788</accession>
<dbReference type="EMBL" id="VAWE01000001">
    <property type="protein sequence ID" value="TLQ44682.1"/>
    <property type="molecule type" value="Genomic_DNA"/>
</dbReference>
<evidence type="ECO:0000313" key="2">
    <source>
        <dbReference type="EMBL" id="TLQ44682.1"/>
    </source>
</evidence>
<keyword evidence="1" id="KW-1133">Transmembrane helix</keyword>
<evidence type="ECO:0000256" key="1">
    <source>
        <dbReference type="SAM" id="Phobius"/>
    </source>
</evidence>
<keyword evidence="1" id="KW-0812">Transmembrane</keyword>
<keyword evidence="1" id="KW-0472">Membrane</keyword>
<name>A0A5R9E788_9ACTN</name>
<dbReference type="AlphaFoldDB" id="A0A5R9E788"/>
<reference evidence="2 3" key="1">
    <citation type="submission" date="2019-05" db="EMBL/GenBank/DDBJ databases">
        <title>Streptomyces marianii sp. nov., a novel marine actinomycete from southern coast of India.</title>
        <authorList>
            <person name="Iniyan A.M."/>
            <person name="Wink J."/>
            <person name="Ramprasad E."/>
            <person name="Ramana C.V."/>
            <person name="Bunk B."/>
            <person name="Sproer C."/>
            <person name="Joseph F.-J.R.S."/>
            <person name="Vincent S.G.P."/>
        </authorList>
    </citation>
    <scope>NUCLEOTIDE SEQUENCE [LARGE SCALE GENOMIC DNA]</scope>
    <source>
        <strain evidence="2 3">ICN19</strain>
    </source>
</reference>
<dbReference type="RefSeq" id="WP_138054034.1">
    <property type="nucleotide sequence ID" value="NZ_VAWE01000001.1"/>
</dbReference>
<comment type="caution">
    <text evidence="2">The sequence shown here is derived from an EMBL/GenBank/DDBJ whole genome shotgun (WGS) entry which is preliminary data.</text>
</comment>
<dbReference type="OrthoDB" id="4321911at2"/>
<feature type="transmembrane region" description="Helical" evidence="1">
    <location>
        <begin position="46"/>
        <end position="63"/>
    </location>
</feature>